<comment type="caution">
    <text evidence="1">The sequence shown here is derived from an EMBL/GenBank/DDBJ whole genome shotgun (WGS) entry which is preliminary data.</text>
</comment>
<dbReference type="Proteomes" id="UP001168877">
    <property type="component" value="Unassembled WGS sequence"/>
</dbReference>
<dbReference type="AlphaFoldDB" id="A0AA39T3V8"/>
<evidence type="ECO:0000313" key="2">
    <source>
        <dbReference type="Proteomes" id="UP001168877"/>
    </source>
</evidence>
<accession>A0AA39T3V8</accession>
<reference evidence="1" key="1">
    <citation type="journal article" date="2022" name="Plant J.">
        <title>Strategies of tolerance reflected in two North American maple genomes.</title>
        <authorList>
            <person name="McEvoy S.L."/>
            <person name="Sezen U.U."/>
            <person name="Trouern-Trend A."/>
            <person name="McMahon S.M."/>
            <person name="Schaberg P.G."/>
            <person name="Yang J."/>
            <person name="Wegrzyn J.L."/>
            <person name="Swenson N.G."/>
        </authorList>
    </citation>
    <scope>NUCLEOTIDE SEQUENCE</scope>
    <source>
        <strain evidence="1">NS2018</strain>
    </source>
</reference>
<gene>
    <name evidence="1" type="ORF">LWI29_017092</name>
</gene>
<reference evidence="1" key="2">
    <citation type="submission" date="2023-06" db="EMBL/GenBank/DDBJ databases">
        <authorList>
            <person name="Swenson N.G."/>
            <person name="Wegrzyn J.L."/>
            <person name="Mcevoy S.L."/>
        </authorList>
    </citation>
    <scope>NUCLEOTIDE SEQUENCE</scope>
    <source>
        <strain evidence="1">NS2018</strain>
        <tissue evidence="1">Leaf</tissue>
    </source>
</reference>
<keyword evidence="2" id="KW-1185">Reference proteome</keyword>
<proteinExistence type="predicted"/>
<dbReference type="EMBL" id="JAUESC010000003">
    <property type="protein sequence ID" value="KAK0600650.1"/>
    <property type="molecule type" value="Genomic_DNA"/>
</dbReference>
<evidence type="ECO:0000313" key="1">
    <source>
        <dbReference type="EMBL" id="KAK0600650.1"/>
    </source>
</evidence>
<sequence length="132" mass="14474">MVVWGFDQASPTSLLGRRRPAFPPLLAVVLTVDLPSPLDARGRTDLSRCSPSDLLRLSSLAVDMISLAADLLRLSPLAADLVFFFFFCRTDLSHLSPLAANLISLTASPLAARHRSGLLLHLHLHQLIWINL</sequence>
<protein>
    <submittedName>
        <fullName evidence="1">Uncharacterized protein</fullName>
    </submittedName>
</protein>
<name>A0AA39T3V8_ACESA</name>
<organism evidence="1 2">
    <name type="scientific">Acer saccharum</name>
    <name type="common">Sugar maple</name>
    <dbReference type="NCBI Taxonomy" id="4024"/>
    <lineage>
        <taxon>Eukaryota</taxon>
        <taxon>Viridiplantae</taxon>
        <taxon>Streptophyta</taxon>
        <taxon>Embryophyta</taxon>
        <taxon>Tracheophyta</taxon>
        <taxon>Spermatophyta</taxon>
        <taxon>Magnoliopsida</taxon>
        <taxon>eudicotyledons</taxon>
        <taxon>Gunneridae</taxon>
        <taxon>Pentapetalae</taxon>
        <taxon>rosids</taxon>
        <taxon>malvids</taxon>
        <taxon>Sapindales</taxon>
        <taxon>Sapindaceae</taxon>
        <taxon>Hippocastanoideae</taxon>
        <taxon>Acereae</taxon>
        <taxon>Acer</taxon>
    </lineage>
</organism>